<keyword evidence="12" id="KW-0902">Two-component regulatory system</keyword>
<dbReference type="PANTHER" id="PTHR45528">
    <property type="entry name" value="SENSOR HISTIDINE KINASE CPXA"/>
    <property type="match status" value="1"/>
</dbReference>
<dbReference type="GO" id="GO:0000155">
    <property type="term" value="F:phosphorelay sensor kinase activity"/>
    <property type="evidence" value="ECO:0007669"/>
    <property type="project" value="InterPro"/>
</dbReference>
<dbReference type="Gene3D" id="3.30.565.10">
    <property type="entry name" value="Histidine kinase-like ATPase, C-terminal domain"/>
    <property type="match status" value="1"/>
</dbReference>
<feature type="domain" description="Histidine kinase" evidence="15">
    <location>
        <begin position="367"/>
        <end position="578"/>
    </location>
</feature>
<keyword evidence="8" id="KW-0547">Nucleotide-binding</keyword>
<evidence type="ECO:0000259" key="16">
    <source>
        <dbReference type="PROSITE" id="PS50885"/>
    </source>
</evidence>
<dbReference type="SMART" id="SM00387">
    <property type="entry name" value="HATPase_c"/>
    <property type="match status" value="1"/>
</dbReference>
<feature type="transmembrane region" description="Helical" evidence="14">
    <location>
        <begin position="272"/>
        <end position="291"/>
    </location>
</feature>
<dbReference type="SUPFAM" id="SSF47384">
    <property type="entry name" value="Homodimeric domain of signal transducing histidine kinase"/>
    <property type="match status" value="1"/>
</dbReference>
<dbReference type="InterPro" id="IPR036890">
    <property type="entry name" value="HATPase_C_sf"/>
</dbReference>
<dbReference type="OrthoDB" id="81871at2"/>
<dbReference type="SMART" id="SM00388">
    <property type="entry name" value="HisKA"/>
    <property type="match status" value="1"/>
</dbReference>
<keyword evidence="5" id="KW-0597">Phosphoprotein</keyword>
<comment type="subcellular location">
    <subcellularLocation>
        <location evidence="2">Cell membrane</location>
        <topology evidence="2">Multi-pass membrane protein</topology>
    </subcellularLocation>
</comment>
<dbReference type="CDD" id="cd00082">
    <property type="entry name" value="HisKA"/>
    <property type="match status" value="1"/>
</dbReference>
<proteinExistence type="predicted"/>
<dbReference type="PROSITE" id="PS50885">
    <property type="entry name" value="HAMP"/>
    <property type="match status" value="1"/>
</dbReference>
<evidence type="ECO:0000256" key="4">
    <source>
        <dbReference type="ARBA" id="ARBA00022475"/>
    </source>
</evidence>
<keyword evidence="10" id="KW-0067">ATP-binding</keyword>
<dbReference type="SMART" id="SM00304">
    <property type="entry name" value="HAMP"/>
    <property type="match status" value="1"/>
</dbReference>
<dbReference type="Pfam" id="PF02518">
    <property type="entry name" value="HATPase_c"/>
    <property type="match status" value="1"/>
</dbReference>
<keyword evidence="11 14" id="KW-1133">Transmembrane helix</keyword>
<dbReference type="GO" id="GO:0005524">
    <property type="term" value="F:ATP binding"/>
    <property type="evidence" value="ECO:0007669"/>
    <property type="project" value="UniProtKB-KW"/>
</dbReference>
<dbReference type="InterPro" id="IPR036097">
    <property type="entry name" value="HisK_dim/P_sf"/>
</dbReference>
<dbReference type="CDD" id="cd06225">
    <property type="entry name" value="HAMP"/>
    <property type="match status" value="1"/>
</dbReference>
<dbReference type="InterPro" id="IPR004358">
    <property type="entry name" value="Sig_transdc_His_kin-like_C"/>
</dbReference>
<sequence length="578" mass="65367">MRTSIVFKWFVLIAFVFSTLLLFIGVAQNYLFEKYYIDEKSNALKTYMKEYMTTAAKEGSEAASYDFYRKNNVWITKLDKYGCIKDVGNFYLELKLTNGSQDTIRIPLYSFKGNIWDFSALKVGEKVLVDTVNIADESIPYLIQGDEPGISVTNPDIAFKVNGPHADPAYRHLATGLLAGTITKTAFPDRTENIPFPYNDSFFLEQVKQFQVGLLADNAKPPQYTKELSTKENLANYKIIIEPVVENGVVEYVFAMTALQPVDEAISVTWQFYPYFLGFAVLCVMLLAFIFSRHLAKPLISINRITGKIAKMDFTEKLPVRSKDEIGELSRNINYLSSQMETYIGQLKQELDNEKRLETTRKEFIAGVSHELKTPLAVLKSCLSILKDGIASEKRDHYFQAIEDEIQRMDALVVNMLDLAKFASGTYKPEIAPFEIDLAIEEVCASLAGQIKEKNVTLTQRFSPYMVIGHRGLIIRVMTNFLTNAIRHTENGHTISIEVQRKGDTAEISVENQGSPIAEEDRKKIWDQFYIVESRTSKSSTGLGLSISKAILELHHADYGVENTEDGVSFFFALPLQP</sequence>
<dbReference type="Gene3D" id="1.10.287.130">
    <property type="match status" value="1"/>
</dbReference>
<keyword evidence="18" id="KW-1185">Reference proteome</keyword>
<reference evidence="17 18" key="1">
    <citation type="submission" date="2019-01" db="EMBL/GenBank/DDBJ databases">
        <title>Ktedonosporobacter rubrisoli SCAWS-G2.</title>
        <authorList>
            <person name="Huang Y."/>
            <person name="Yan B."/>
        </authorList>
    </citation>
    <scope>NUCLEOTIDE SEQUENCE [LARGE SCALE GENOMIC DNA]</scope>
    <source>
        <strain evidence="17 18">SCAWS-G2</strain>
    </source>
</reference>
<evidence type="ECO:0000256" key="10">
    <source>
        <dbReference type="ARBA" id="ARBA00022840"/>
    </source>
</evidence>
<evidence type="ECO:0000313" key="17">
    <source>
        <dbReference type="EMBL" id="QBD77430.1"/>
    </source>
</evidence>
<dbReference type="InterPro" id="IPR003661">
    <property type="entry name" value="HisK_dim/P_dom"/>
</dbReference>
<dbReference type="AlphaFoldDB" id="A0A4P6JQI2"/>
<dbReference type="Proteomes" id="UP000290365">
    <property type="component" value="Chromosome"/>
</dbReference>
<accession>A0A4P6JQI2</accession>
<evidence type="ECO:0000256" key="11">
    <source>
        <dbReference type="ARBA" id="ARBA00022989"/>
    </source>
</evidence>
<keyword evidence="7 14" id="KW-0812">Transmembrane</keyword>
<dbReference type="Gene3D" id="6.10.340.10">
    <property type="match status" value="1"/>
</dbReference>
<dbReference type="SUPFAM" id="SSF55874">
    <property type="entry name" value="ATPase domain of HSP90 chaperone/DNA topoisomerase II/histidine kinase"/>
    <property type="match status" value="1"/>
</dbReference>
<organism evidence="17 18">
    <name type="scientific">Ktedonosporobacter rubrisoli</name>
    <dbReference type="NCBI Taxonomy" id="2509675"/>
    <lineage>
        <taxon>Bacteria</taxon>
        <taxon>Bacillati</taxon>
        <taxon>Chloroflexota</taxon>
        <taxon>Ktedonobacteria</taxon>
        <taxon>Ktedonobacterales</taxon>
        <taxon>Ktedonosporobacteraceae</taxon>
        <taxon>Ktedonosporobacter</taxon>
    </lineage>
</organism>
<keyword evidence="13 14" id="KW-0472">Membrane</keyword>
<dbReference type="EC" id="2.7.13.3" evidence="3"/>
<protein>
    <recommendedName>
        <fullName evidence="3">histidine kinase</fullName>
        <ecNumber evidence="3">2.7.13.3</ecNumber>
    </recommendedName>
</protein>
<comment type="catalytic activity">
    <reaction evidence="1">
        <text>ATP + protein L-histidine = ADP + protein N-phospho-L-histidine.</text>
        <dbReference type="EC" id="2.7.13.3"/>
    </reaction>
</comment>
<evidence type="ECO:0000256" key="12">
    <source>
        <dbReference type="ARBA" id="ARBA00023012"/>
    </source>
</evidence>
<evidence type="ECO:0000256" key="14">
    <source>
        <dbReference type="SAM" id="Phobius"/>
    </source>
</evidence>
<dbReference type="GO" id="GO:0005886">
    <property type="term" value="C:plasma membrane"/>
    <property type="evidence" value="ECO:0007669"/>
    <property type="project" value="UniProtKB-SubCell"/>
</dbReference>
<dbReference type="Pfam" id="PF00512">
    <property type="entry name" value="HisKA"/>
    <property type="match status" value="1"/>
</dbReference>
<evidence type="ECO:0000259" key="15">
    <source>
        <dbReference type="PROSITE" id="PS50109"/>
    </source>
</evidence>
<dbReference type="KEGG" id="kbs:EPA93_16095"/>
<keyword evidence="4" id="KW-1003">Cell membrane</keyword>
<dbReference type="RefSeq" id="WP_129888487.1">
    <property type="nucleotide sequence ID" value="NZ_CP035758.1"/>
</dbReference>
<dbReference type="PRINTS" id="PR00344">
    <property type="entry name" value="BCTRLSENSOR"/>
</dbReference>
<evidence type="ECO:0000256" key="2">
    <source>
        <dbReference type="ARBA" id="ARBA00004651"/>
    </source>
</evidence>
<evidence type="ECO:0000313" key="18">
    <source>
        <dbReference type="Proteomes" id="UP000290365"/>
    </source>
</evidence>
<dbReference type="Pfam" id="PF00672">
    <property type="entry name" value="HAMP"/>
    <property type="match status" value="1"/>
</dbReference>
<dbReference type="PROSITE" id="PS50109">
    <property type="entry name" value="HIS_KIN"/>
    <property type="match status" value="1"/>
</dbReference>
<dbReference type="InterPro" id="IPR005467">
    <property type="entry name" value="His_kinase_dom"/>
</dbReference>
<keyword evidence="9 17" id="KW-0418">Kinase</keyword>
<dbReference type="InterPro" id="IPR003660">
    <property type="entry name" value="HAMP_dom"/>
</dbReference>
<evidence type="ECO:0000256" key="6">
    <source>
        <dbReference type="ARBA" id="ARBA00022679"/>
    </source>
</evidence>
<name>A0A4P6JQI2_KTERU</name>
<dbReference type="SUPFAM" id="SSF158472">
    <property type="entry name" value="HAMP domain-like"/>
    <property type="match status" value="1"/>
</dbReference>
<dbReference type="FunFam" id="1.10.287.130:FF:000001">
    <property type="entry name" value="Two-component sensor histidine kinase"/>
    <property type="match status" value="1"/>
</dbReference>
<evidence type="ECO:0000256" key="7">
    <source>
        <dbReference type="ARBA" id="ARBA00022692"/>
    </source>
</evidence>
<evidence type="ECO:0000256" key="13">
    <source>
        <dbReference type="ARBA" id="ARBA00023136"/>
    </source>
</evidence>
<dbReference type="InterPro" id="IPR050398">
    <property type="entry name" value="HssS/ArlS-like"/>
</dbReference>
<keyword evidence="6" id="KW-0808">Transferase</keyword>
<feature type="domain" description="HAMP" evidence="16">
    <location>
        <begin position="293"/>
        <end position="345"/>
    </location>
</feature>
<evidence type="ECO:0000256" key="8">
    <source>
        <dbReference type="ARBA" id="ARBA00022741"/>
    </source>
</evidence>
<evidence type="ECO:0000256" key="1">
    <source>
        <dbReference type="ARBA" id="ARBA00000085"/>
    </source>
</evidence>
<evidence type="ECO:0000256" key="5">
    <source>
        <dbReference type="ARBA" id="ARBA00022553"/>
    </source>
</evidence>
<evidence type="ECO:0000256" key="3">
    <source>
        <dbReference type="ARBA" id="ARBA00012438"/>
    </source>
</evidence>
<dbReference type="EMBL" id="CP035758">
    <property type="protein sequence ID" value="QBD77430.1"/>
    <property type="molecule type" value="Genomic_DNA"/>
</dbReference>
<evidence type="ECO:0000256" key="9">
    <source>
        <dbReference type="ARBA" id="ARBA00022777"/>
    </source>
</evidence>
<gene>
    <name evidence="17" type="ORF">EPA93_16095</name>
</gene>
<dbReference type="PANTHER" id="PTHR45528:SF1">
    <property type="entry name" value="SENSOR HISTIDINE KINASE CPXA"/>
    <property type="match status" value="1"/>
</dbReference>
<dbReference type="InterPro" id="IPR003594">
    <property type="entry name" value="HATPase_dom"/>
</dbReference>